<evidence type="ECO:0000313" key="2">
    <source>
        <dbReference type="EMBL" id="MCQ4922899.1"/>
    </source>
</evidence>
<feature type="transmembrane region" description="Helical" evidence="1">
    <location>
        <begin position="21"/>
        <end position="45"/>
    </location>
</feature>
<keyword evidence="3" id="KW-1185">Reference proteome</keyword>
<keyword evidence="1" id="KW-1133">Transmembrane helix</keyword>
<sequence length="70" mass="8194">MKDRDGVQTAQKIRKRDKHTIIFFITSYVNFLSDTFRVGAFQFLIRSINAIEACEKISSENEKKIQLKII</sequence>
<dbReference type="RefSeq" id="WP_216559288.1">
    <property type="nucleotide sequence ID" value="NZ_JAHLOH010000033.1"/>
</dbReference>
<comment type="caution">
    <text evidence="2">The sequence shown here is derived from an EMBL/GenBank/DDBJ whole genome shotgun (WGS) entry which is preliminary data.</text>
</comment>
<dbReference type="EMBL" id="JANGAC010000004">
    <property type="protein sequence ID" value="MCQ4922899.1"/>
    <property type="molecule type" value="Genomic_DNA"/>
</dbReference>
<organism evidence="2 3">
    <name type="scientific">Tissierella carlieri</name>
    <dbReference type="NCBI Taxonomy" id="689904"/>
    <lineage>
        <taxon>Bacteria</taxon>
        <taxon>Bacillati</taxon>
        <taxon>Bacillota</taxon>
        <taxon>Tissierellia</taxon>
        <taxon>Tissierellales</taxon>
        <taxon>Tissierellaceae</taxon>
        <taxon>Tissierella</taxon>
    </lineage>
</organism>
<name>A0ABT1S8V5_9FIRM</name>
<reference evidence="2 3" key="1">
    <citation type="submission" date="2022-06" db="EMBL/GenBank/DDBJ databases">
        <title>Isolation of gut microbiota from human fecal samples.</title>
        <authorList>
            <person name="Pamer E.G."/>
            <person name="Barat B."/>
            <person name="Waligurski E."/>
            <person name="Medina S."/>
            <person name="Paddock L."/>
            <person name="Mostad J."/>
        </authorList>
    </citation>
    <scope>NUCLEOTIDE SEQUENCE [LARGE SCALE GENOMIC DNA]</scope>
    <source>
        <strain evidence="2 3">DFI.7.95</strain>
    </source>
</reference>
<accession>A0ABT1S8V5</accession>
<keyword evidence="1" id="KW-0812">Transmembrane</keyword>
<keyword evidence="1" id="KW-0472">Membrane</keyword>
<evidence type="ECO:0000313" key="3">
    <source>
        <dbReference type="Proteomes" id="UP001524478"/>
    </source>
</evidence>
<protein>
    <recommendedName>
        <fullName evidence="4">Stage 0 sporulation protein A homolog</fullName>
    </recommendedName>
</protein>
<evidence type="ECO:0000256" key="1">
    <source>
        <dbReference type="SAM" id="Phobius"/>
    </source>
</evidence>
<dbReference type="Proteomes" id="UP001524478">
    <property type="component" value="Unassembled WGS sequence"/>
</dbReference>
<proteinExistence type="predicted"/>
<evidence type="ECO:0008006" key="4">
    <source>
        <dbReference type="Google" id="ProtNLM"/>
    </source>
</evidence>
<gene>
    <name evidence="2" type="ORF">NE686_07380</name>
</gene>